<organism evidence="2 3">
    <name type="scientific">Mycobacterium ulcerans str. Harvey</name>
    <dbReference type="NCBI Taxonomy" id="1299332"/>
    <lineage>
        <taxon>Bacteria</taxon>
        <taxon>Bacillati</taxon>
        <taxon>Actinomycetota</taxon>
        <taxon>Actinomycetes</taxon>
        <taxon>Mycobacteriales</taxon>
        <taxon>Mycobacteriaceae</taxon>
        <taxon>Mycobacterium</taxon>
        <taxon>Mycobacterium ulcerans group</taxon>
    </lineage>
</organism>
<gene>
    <name evidence="2" type="ORF">I551_4014</name>
</gene>
<accession>A0ABN0QXW0</accession>
<feature type="region of interest" description="Disordered" evidence="1">
    <location>
        <begin position="1"/>
        <end position="37"/>
    </location>
</feature>
<proteinExistence type="predicted"/>
<evidence type="ECO:0000256" key="1">
    <source>
        <dbReference type="SAM" id="MobiDB-lite"/>
    </source>
</evidence>
<evidence type="ECO:0000313" key="2">
    <source>
        <dbReference type="EMBL" id="EUA89566.1"/>
    </source>
</evidence>
<sequence length="37" mass="4321">MRPRGWQVADKQMRTDERSRQGGAAPRRQISRPRAVD</sequence>
<dbReference type="EMBL" id="JAOL01000120">
    <property type="protein sequence ID" value="EUA89566.1"/>
    <property type="molecule type" value="Genomic_DNA"/>
</dbReference>
<feature type="compositionally biased region" description="Basic and acidic residues" evidence="1">
    <location>
        <begin position="11"/>
        <end position="20"/>
    </location>
</feature>
<dbReference type="Proteomes" id="UP000020681">
    <property type="component" value="Unassembled WGS sequence"/>
</dbReference>
<name>A0ABN0QXW0_MYCUL</name>
<evidence type="ECO:0000313" key="3">
    <source>
        <dbReference type="Proteomes" id="UP000020681"/>
    </source>
</evidence>
<keyword evidence="3" id="KW-1185">Reference proteome</keyword>
<comment type="caution">
    <text evidence="2">The sequence shown here is derived from an EMBL/GenBank/DDBJ whole genome shotgun (WGS) entry which is preliminary data.</text>
</comment>
<reference evidence="2 3" key="1">
    <citation type="submission" date="2014-01" db="EMBL/GenBank/DDBJ databases">
        <authorList>
            <person name="Dobos K."/>
            <person name="Lenaerts A."/>
            <person name="Ordway D."/>
            <person name="DeGroote M.A."/>
            <person name="Parker T."/>
            <person name="Sizemore C."/>
            <person name="Tallon L.J."/>
            <person name="Sadzewicz L.K."/>
            <person name="Sengamalay N."/>
            <person name="Fraser C.M."/>
            <person name="Hine E."/>
            <person name="Shefchek K.A."/>
            <person name="Das S.P."/>
            <person name="Tettelin H."/>
        </authorList>
    </citation>
    <scope>NUCLEOTIDE SEQUENCE [LARGE SCALE GENOMIC DNA]</scope>
    <source>
        <strain evidence="2 3">Harvey</strain>
    </source>
</reference>
<protein>
    <submittedName>
        <fullName evidence="2">Uncharacterized protein</fullName>
    </submittedName>
</protein>